<protein>
    <submittedName>
        <fullName evidence="2">Uncharacterized protein</fullName>
    </submittedName>
</protein>
<evidence type="ECO:0000313" key="3">
    <source>
        <dbReference type="Proteomes" id="UP000628775"/>
    </source>
</evidence>
<dbReference type="RefSeq" id="WP_188697563.1">
    <property type="nucleotide sequence ID" value="NZ_BMIR01000023.1"/>
</dbReference>
<reference evidence="2" key="2">
    <citation type="submission" date="2020-09" db="EMBL/GenBank/DDBJ databases">
        <authorList>
            <person name="Sun Q."/>
            <person name="Zhou Y."/>
        </authorList>
    </citation>
    <scope>NUCLEOTIDE SEQUENCE</scope>
    <source>
        <strain evidence="2">CGMCC 1.15371</strain>
    </source>
</reference>
<feature type="transmembrane region" description="Helical" evidence="1">
    <location>
        <begin position="21"/>
        <end position="42"/>
    </location>
</feature>
<dbReference type="AlphaFoldDB" id="A0A8J3E152"/>
<keyword evidence="1" id="KW-0472">Membrane</keyword>
<sequence>MTRGRTFYRLLSHDLSYSLAYGKYKFIVFYGLIALLSLMMGAEVKSVANGNTVGTVYLLLKDNGYIKTLSDYELPYYWDFIQFFTLFLIGDFLYQDLNNNRTYVVLRCHSKLQYMLSKVCWLIIQNMLLFAGMFIVIYAVSSIVLGDFSFHSSAYFHHYIASLMNNSVSPGQLVWRIFLGYILTNLVLSSILLLLLQWLSPIVSFLGVIIISSLSTFLGTKWLPAIHSMILKQDTFNREHHLTLSFSVIYCAVCFVVIAAFTLYTFRKSEVY</sequence>
<evidence type="ECO:0000256" key="1">
    <source>
        <dbReference type="SAM" id="Phobius"/>
    </source>
</evidence>
<feature type="transmembrane region" description="Helical" evidence="1">
    <location>
        <begin position="76"/>
        <end position="94"/>
    </location>
</feature>
<gene>
    <name evidence="2" type="ORF">GCM10011391_34980</name>
</gene>
<reference evidence="2" key="1">
    <citation type="journal article" date="2014" name="Int. J. Syst. Evol. Microbiol.">
        <title>Complete genome sequence of Corynebacterium casei LMG S-19264T (=DSM 44701T), isolated from a smear-ripened cheese.</title>
        <authorList>
            <consortium name="US DOE Joint Genome Institute (JGI-PGF)"/>
            <person name="Walter F."/>
            <person name="Albersmeier A."/>
            <person name="Kalinowski J."/>
            <person name="Ruckert C."/>
        </authorList>
    </citation>
    <scope>NUCLEOTIDE SEQUENCE</scope>
    <source>
        <strain evidence="2">CGMCC 1.15371</strain>
    </source>
</reference>
<keyword evidence="1" id="KW-0812">Transmembrane</keyword>
<dbReference type="Proteomes" id="UP000628775">
    <property type="component" value="Unassembled WGS sequence"/>
</dbReference>
<feature type="transmembrane region" description="Helical" evidence="1">
    <location>
        <begin position="202"/>
        <end position="223"/>
    </location>
</feature>
<feature type="transmembrane region" description="Helical" evidence="1">
    <location>
        <begin position="243"/>
        <end position="266"/>
    </location>
</feature>
<name>A0A8J3E152_9BACL</name>
<feature type="transmembrane region" description="Helical" evidence="1">
    <location>
        <begin position="173"/>
        <end position="195"/>
    </location>
</feature>
<organism evidence="2 3">
    <name type="scientific">Pullulanibacillus camelliae</name>
    <dbReference type="NCBI Taxonomy" id="1707096"/>
    <lineage>
        <taxon>Bacteria</taxon>
        <taxon>Bacillati</taxon>
        <taxon>Bacillota</taxon>
        <taxon>Bacilli</taxon>
        <taxon>Bacillales</taxon>
        <taxon>Sporolactobacillaceae</taxon>
        <taxon>Pullulanibacillus</taxon>
    </lineage>
</organism>
<feature type="transmembrane region" description="Helical" evidence="1">
    <location>
        <begin position="115"/>
        <end position="140"/>
    </location>
</feature>
<dbReference type="EMBL" id="BMIR01000023">
    <property type="protein sequence ID" value="GGE53103.1"/>
    <property type="molecule type" value="Genomic_DNA"/>
</dbReference>
<evidence type="ECO:0000313" key="2">
    <source>
        <dbReference type="EMBL" id="GGE53103.1"/>
    </source>
</evidence>
<keyword evidence="1" id="KW-1133">Transmembrane helix</keyword>
<accession>A0A8J3E152</accession>
<keyword evidence="3" id="KW-1185">Reference proteome</keyword>
<comment type="caution">
    <text evidence="2">The sequence shown here is derived from an EMBL/GenBank/DDBJ whole genome shotgun (WGS) entry which is preliminary data.</text>
</comment>
<proteinExistence type="predicted"/>